<reference evidence="5" key="1">
    <citation type="journal article" date="2019" name="Int. J. Syst. Evol. Microbiol.">
        <title>The Global Catalogue of Microorganisms (GCM) 10K type strain sequencing project: providing services to taxonomists for standard genome sequencing and annotation.</title>
        <authorList>
            <consortium name="The Broad Institute Genomics Platform"/>
            <consortium name="The Broad Institute Genome Sequencing Center for Infectious Disease"/>
            <person name="Wu L."/>
            <person name="Ma J."/>
        </authorList>
    </citation>
    <scope>NUCLEOTIDE SEQUENCE [LARGE SCALE GENOMIC DNA]</scope>
    <source>
        <strain evidence="5">KCTC 42986</strain>
    </source>
</reference>
<dbReference type="PANTHER" id="PTHR32182:SF0">
    <property type="entry name" value="DNA REPLICATION AND REPAIR PROTEIN RECF"/>
    <property type="match status" value="1"/>
</dbReference>
<dbReference type="RefSeq" id="WP_390332152.1">
    <property type="nucleotide sequence ID" value="NZ_JBHRTP010000054.1"/>
</dbReference>
<keyword evidence="4" id="KW-0547">Nucleotide-binding</keyword>
<comment type="caution">
    <text evidence="4">The sequence shown here is derived from an EMBL/GenBank/DDBJ whole genome shotgun (WGS) entry which is preliminary data.</text>
</comment>
<dbReference type="Pfam" id="PF02463">
    <property type="entry name" value="SMC_N"/>
    <property type="match status" value="1"/>
</dbReference>
<feature type="domain" description="RecF/RecN/SMC N-terminal" evidence="3">
    <location>
        <begin position="14"/>
        <end position="901"/>
    </location>
</feature>
<accession>A0ABV7F3P6</accession>
<sequence length="946" mass="106329">MFHIKSLEMVHWDYWQRIKNIPLDAKIITIAGQNGSGKTTLLDALRTLFGLDCSMGRTYKHYARHSGQQSAWLRAVVDNKSVGRQLSNRPFRSSGFFSEDEVTLFCQIQKNGGDWKRQYLMRAGVVEIEEVTDASDWLGVETYRKRLANAGLSPAMAKVLALEQGETDKLCEYAPRQLLDLVFQVFGDKEVLDAYDEAKRHQHDTEVELQRFETELELSKANLDGLRLRVASFHQWEGLNKERRDLQEEILPSLQYHEIRQRAAHDSRVLRDTRKSLLQQDGQLSDKRAELSSRMQALTAAQQHETALEAEKSTLEQRLNEINGKLKPQESLLEQKVRLQKLAADAGAGIADVAAELEQKDTELARQKQARDKIAARIAADQTTIAALESKTALPEPDHVRGMRRALRDAGIGHAMLPDIVEVTDARWQGAVEGVLRAYTAVVLLEHPRDAASAYRIGEQERYGHFIVPERVDAPSCNDDSLLSVVKFSAPAPSWLIEQLARISRVDSVEAGIKQADKQGGHQEWITPEAYHRERRGGRSLFVEASRYRFGQAGRNQRLAALQKGLPALEAGEDQLTLRIGKLAGEVSALKARIAGVDAAKELVARQAEFDEATHNAQPLKAARTEVGGRLGELFGLIKSATEARTRADGAWHGAKKALADSESHLTHAQKQSRETRSEHAQALTEIHRAWRHLPFSWRRPARRLALVDVHQNAHQVELRIKNLTSNLDRDDWETNDTVVDQHARMNAQLTGRQAETDDRRYQNNRAIEATGNARGAYIERLRYTIKTYSRNIKELGELAGIEVHADSVRLENDDVQLAQAGLHVRFKFDGKGAIGMNDGEASGGQQVMKSLILLIGLLKSDDGSGGFVFIDEPFAHLDIRNIQLVGQFLKNTDAQYLMTTPLTHNTDVYDPSELTLITSKKKKDAPWAQPIFVLQRRLEEVKRRA</sequence>
<dbReference type="EMBL" id="JBHRTP010000054">
    <property type="protein sequence ID" value="MFC3109704.1"/>
    <property type="molecule type" value="Genomic_DNA"/>
</dbReference>
<evidence type="ECO:0000313" key="4">
    <source>
        <dbReference type="EMBL" id="MFC3109704.1"/>
    </source>
</evidence>
<dbReference type="Gene3D" id="1.10.287.1490">
    <property type="match status" value="1"/>
</dbReference>
<keyword evidence="1" id="KW-0175">Coiled coil</keyword>
<evidence type="ECO:0000256" key="2">
    <source>
        <dbReference type="SAM" id="MobiDB-lite"/>
    </source>
</evidence>
<evidence type="ECO:0000256" key="1">
    <source>
        <dbReference type="SAM" id="Coils"/>
    </source>
</evidence>
<dbReference type="SUPFAM" id="SSF52540">
    <property type="entry name" value="P-loop containing nucleoside triphosphate hydrolases"/>
    <property type="match status" value="1"/>
</dbReference>
<feature type="region of interest" description="Disordered" evidence="2">
    <location>
        <begin position="661"/>
        <end position="680"/>
    </location>
</feature>
<gene>
    <name evidence="4" type="ORF">ACFOFO_17320</name>
</gene>
<proteinExistence type="predicted"/>
<feature type="coiled-coil region" evidence="1">
    <location>
        <begin position="195"/>
        <end position="229"/>
    </location>
</feature>
<dbReference type="GO" id="GO:0005524">
    <property type="term" value="F:ATP binding"/>
    <property type="evidence" value="ECO:0007669"/>
    <property type="project" value="UniProtKB-KW"/>
</dbReference>
<dbReference type="InterPro" id="IPR003395">
    <property type="entry name" value="RecF/RecN/SMC_N"/>
</dbReference>
<dbReference type="PANTHER" id="PTHR32182">
    <property type="entry name" value="DNA REPLICATION AND REPAIR PROTEIN RECF"/>
    <property type="match status" value="1"/>
</dbReference>
<evidence type="ECO:0000313" key="5">
    <source>
        <dbReference type="Proteomes" id="UP001595530"/>
    </source>
</evidence>
<protein>
    <submittedName>
        <fullName evidence="4">ATP-binding protein</fullName>
    </submittedName>
</protein>
<keyword evidence="4" id="KW-0067">ATP-binding</keyword>
<dbReference type="Gene3D" id="3.40.50.300">
    <property type="entry name" value="P-loop containing nucleotide triphosphate hydrolases"/>
    <property type="match status" value="2"/>
</dbReference>
<organism evidence="4 5">
    <name type="scientific">Undibacterium arcticum</name>
    <dbReference type="NCBI Taxonomy" id="1762892"/>
    <lineage>
        <taxon>Bacteria</taxon>
        <taxon>Pseudomonadati</taxon>
        <taxon>Pseudomonadota</taxon>
        <taxon>Betaproteobacteria</taxon>
        <taxon>Burkholderiales</taxon>
        <taxon>Oxalobacteraceae</taxon>
        <taxon>Undibacterium</taxon>
    </lineage>
</organism>
<feature type="coiled-coil region" evidence="1">
    <location>
        <begin position="298"/>
        <end position="325"/>
    </location>
</feature>
<name>A0ABV7F3P6_9BURK</name>
<evidence type="ECO:0000259" key="3">
    <source>
        <dbReference type="Pfam" id="PF02463"/>
    </source>
</evidence>
<dbReference type="InterPro" id="IPR027417">
    <property type="entry name" value="P-loop_NTPase"/>
</dbReference>
<dbReference type="Proteomes" id="UP001595530">
    <property type="component" value="Unassembled WGS sequence"/>
</dbReference>
<keyword evidence="5" id="KW-1185">Reference proteome</keyword>